<reference evidence="1" key="1">
    <citation type="submission" date="2022-07" db="EMBL/GenBank/DDBJ databases">
        <title>Phylogenomic reconstructions and comparative analyses of Kickxellomycotina fungi.</title>
        <authorList>
            <person name="Reynolds N.K."/>
            <person name="Stajich J.E."/>
            <person name="Barry K."/>
            <person name="Grigoriev I.V."/>
            <person name="Crous P."/>
            <person name="Smith M.E."/>
        </authorList>
    </citation>
    <scope>NUCLEOTIDE SEQUENCE</scope>
    <source>
        <strain evidence="1">NRRL 5244</strain>
    </source>
</reference>
<evidence type="ECO:0000313" key="2">
    <source>
        <dbReference type="Proteomes" id="UP001150603"/>
    </source>
</evidence>
<gene>
    <name evidence="1" type="ORF">FBU59_001378</name>
</gene>
<sequence>MGRKKINIREIENSRQRTVTFARRRAGLIKKAHELSVLCGVQIAMVIFDSKNASHVYASSSTPEDLFARYLNKQFLTNESRKRKDHTDHDETNGGTYGFDNTGSFIRRRLAVVNEYKVTSDGPSSENLHVKYTKQYHNPGSNEATAPLASPPGVFGGQDLGGGRQRQPARSVSLVRKGNTVGSPSSGAKQGWRDMSALSPISNSSTGSGGSQGFLGDISSLDLNSMGNVLGIIGAAGSTSPTTAAGAHGEPRAKRSKAQSFSAAHAPYSHLRQAPYSSMITPSRIPESSSCSSSAGQVDGGLSQIIVDQIFSDVDVAKLLQNSSWQGGQMAGRQQGGGGCADSAASIFSNMSDCSQGSGSQSFGGVFDRSMDFSVSLRQNAESSQMAAVGSSIKVEHRDAEHEEDDEEEMDENVSDDDDDDDDEEDDDDAEEDEGDEAGTGDEEQEQMSAHLQTLQTAPVSYPVAAATNEGVPKTRKQDIIQTLQGLNIITDQAIFNQQTSLAPTLAMHAQAVHAEYPPQLYTPGNAFHSVVPMSSAGQPNAAAHFDFNSLGGNAGNFIMDSSNLVLPGNGSGRSRGFESDLAFALQNGKVF</sequence>
<name>A0ACC1JE54_9FUNG</name>
<organism evidence="1 2">
    <name type="scientific">Linderina macrospora</name>
    <dbReference type="NCBI Taxonomy" id="4868"/>
    <lineage>
        <taxon>Eukaryota</taxon>
        <taxon>Fungi</taxon>
        <taxon>Fungi incertae sedis</taxon>
        <taxon>Zoopagomycota</taxon>
        <taxon>Kickxellomycotina</taxon>
        <taxon>Kickxellomycetes</taxon>
        <taxon>Kickxellales</taxon>
        <taxon>Kickxellaceae</taxon>
        <taxon>Linderina</taxon>
    </lineage>
</organism>
<keyword evidence="2" id="KW-1185">Reference proteome</keyword>
<dbReference type="Proteomes" id="UP001150603">
    <property type="component" value="Unassembled WGS sequence"/>
</dbReference>
<proteinExistence type="predicted"/>
<accession>A0ACC1JE54</accession>
<evidence type="ECO:0000313" key="1">
    <source>
        <dbReference type="EMBL" id="KAJ1948914.1"/>
    </source>
</evidence>
<protein>
    <submittedName>
        <fullName evidence="1">Uncharacterized protein</fullName>
    </submittedName>
</protein>
<comment type="caution">
    <text evidence="1">The sequence shown here is derived from an EMBL/GenBank/DDBJ whole genome shotgun (WGS) entry which is preliminary data.</text>
</comment>
<dbReference type="EMBL" id="JANBPW010000592">
    <property type="protein sequence ID" value="KAJ1948914.1"/>
    <property type="molecule type" value="Genomic_DNA"/>
</dbReference>